<dbReference type="PANTHER" id="PTHR23501:SF92">
    <property type="entry name" value="GLUTATHIONE EXCHANGER 1-RELATED"/>
    <property type="match status" value="1"/>
</dbReference>
<feature type="transmembrane region" description="Helical" evidence="8">
    <location>
        <begin position="389"/>
        <end position="416"/>
    </location>
</feature>
<feature type="transmembrane region" description="Helical" evidence="8">
    <location>
        <begin position="593"/>
        <end position="615"/>
    </location>
</feature>
<feature type="transmembrane region" description="Helical" evidence="8">
    <location>
        <begin position="162"/>
        <end position="180"/>
    </location>
</feature>
<proteinExistence type="predicted"/>
<evidence type="ECO:0000256" key="4">
    <source>
        <dbReference type="ARBA" id="ARBA00022989"/>
    </source>
</evidence>
<feature type="transmembrane region" description="Helical" evidence="8">
    <location>
        <begin position="134"/>
        <end position="156"/>
    </location>
</feature>
<organism evidence="9 10">
    <name type="scientific">Rhodotorula diobovata</name>
    <dbReference type="NCBI Taxonomy" id="5288"/>
    <lineage>
        <taxon>Eukaryota</taxon>
        <taxon>Fungi</taxon>
        <taxon>Dikarya</taxon>
        <taxon>Basidiomycota</taxon>
        <taxon>Pucciniomycotina</taxon>
        <taxon>Microbotryomycetes</taxon>
        <taxon>Sporidiobolales</taxon>
        <taxon>Sporidiobolaceae</taxon>
        <taxon>Rhodotorula</taxon>
    </lineage>
</organism>
<feature type="transmembrane region" description="Helical" evidence="8">
    <location>
        <begin position="428"/>
        <end position="450"/>
    </location>
</feature>
<name>A0A5C5FY12_9BASI</name>
<dbReference type="SUPFAM" id="SSF103473">
    <property type="entry name" value="MFS general substrate transporter"/>
    <property type="match status" value="1"/>
</dbReference>
<evidence type="ECO:0000256" key="3">
    <source>
        <dbReference type="ARBA" id="ARBA00022692"/>
    </source>
</evidence>
<protein>
    <submittedName>
        <fullName evidence="9">Major facilitator superfamily domain-containing protein</fullName>
    </submittedName>
</protein>
<feature type="transmembrane region" description="Helical" evidence="8">
    <location>
        <begin position="456"/>
        <end position="474"/>
    </location>
</feature>
<dbReference type="OrthoDB" id="2241241at2759"/>
<comment type="caution">
    <text evidence="9">The sequence shown here is derived from an EMBL/GenBank/DDBJ whole genome shotgun (WGS) entry which is preliminary data.</text>
</comment>
<dbReference type="InterPro" id="IPR036259">
    <property type="entry name" value="MFS_trans_sf"/>
</dbReference>
<dbReference type="EMBL" id="SOZI01000062">
    <property type="protein sequence ID" value="TNY20611.1"/>
    <property type="molecule type" value="Genomic_DNA"/>
</dbReference>
<accession>A0A5C5FY12</accession>
<evidence type="ECO:0000256" key="2">
    <source>
        <dbReference type="ARBA" id="ARBA00022448"/>
    </source>
</evidence>
<feature type="transmembrane region" description="Helical" evidence="8">
    <location>
        <begin position="320"/>
        <end position="340"/>
    </location>
</feature>
<dbReference type="Gene3D" id="1.20.1250.20">
    <property type="entry name" value="MFS general substrate transporter like domains"/>
    <property type="match status" value="2"/>
</dbReference>
<dbReference type="AlphaFoldDB" id="A0A5C5FY12"/>
<evidence type="ECO:0000256" key="6">
    <source>
        <dbReference type="ARBA" id="ARBA00023136"/>
    </source>
</evidence>
<dbReference type="GO" id="GO:0005886">
    <property type="term" value="C:plasma membrane"/>
    <property type="evidence" value="ECO:0007669"/>
    <property type="project" value="TreeGrafter"/>
</dbReference>
<keyword evidence="3 8" id="KW-0812">Transmembrane</keyword>
<keyword evidence="10" id="KW-1185">Reference proteome</keyword>
<keyword evidence="6 8" id="KW-0472">Membrane</keyword>
<evidence type="ECO:0000313" key="10">
    <source>
        <dbReference type="Proteomes" id="UP000311382"/>
    </source>
</evidence>
<feature type="transmembrane region" description="Helical" evidence="8">
    <location>
        <begin position="66"/>
        <end position="84"/>
    </location>
</feature>
<evidence type="ECO:0000313" key="9">
    <source>
        <dbReference type="EMBL" id="TNY20611.1"/>
    </source>
</evidence>
<dbReference type="Pfam" id="PF06609">
    <property type="entry name" value="TRI12"/>
    <property type="match status" value="1"/>
</dbReference>
<dbReference type="GO" id="GO:0022857">
    <property type="term" value="F:transmembrane transporter activity"/>
    <property type="evidence" value="ECO:0007669"/>
    <property type="project" value="InterPro"/>
</dbReference>
<comment type="subcellular location">
    <subcellularLocation>
        <location evidence="1">Endomembrane system</location>
        <topology evidence="1">Multi-pass membrane protein</topology>
    </subcellularLocation>
</comment>
<evidence type="ECO:0000256" key="1">
    <source>
        <dbReference type="ARBA" id="ARBA00004127"/>
    </source>
</evidence>
<keyword evidence="5" id="KW-0406">Ion transport</keyword>
<evidence type="ECO:0000256" key="5">
    <source>
        <dbReference type="ARBA" id="ARBA00023065"/>
    </source>
</evidence>
<keyword evidence="4 8" id="KW-1133">Transmembrane helix</keyword>
<sequence length="640" mass="68080">MPAAAPPPLSRSPSEVDHEKADSSSTSPSTSAPEYEVGHGAVVTAKSRGVLQMEAMHSRLSTKWRILLYSGFTLLAYVMSLNQYTSSSYLSAATSVSFSAHSTLTTISSIKSVFQAVSQPPIAKIADGAGRLEAYSLCVFLYALGYIVVASAQSVYAYAVGNSIYILGITGLFLLQNIIISDISSTRNRLFFSILPSVPGVSPLSCRRSARRTAFLPRPRVPPRPFSASQVINVWVSGNITQSLLGSKNENASNWRWGIGMFAILTPVLALPIMFILGYTMRQTKQQKADEVAARAAPAASGPQQSLAQKALSIFWQLDVIGLLLLVAGFGMVLVTVTIANGKGSQWSDAHCIALLTVGGVCIIAFALWERFGARHPLIPFRLLTNRTVIVCSLIAVLYPAAGGVIGSYFYTYLLVAGEQSTLSATRITSIASFTATLTAAAMGIVVRYLRYLKPIIIAGFCIDVLAFGLMIRYRGAGASRGDLVAVQIVRGLGGGCISFPVQAAIQVVSKHEHLAAITAGYLTVFYLSQGVGSAIGGGIWTNTVPSRLNELISNSTIAKQAYANPIGLISKYPPGTPVRDAMATAHGDAQRILSITGTVLAAVGLVLACCLQNVRLTDEQSLEQVEKAEDGKMAQVENK</sequence>
<dbReference type="STRING" id="5288.A0A5C5FY12"/>
<evidence type="ECO:0000256" key="8">
    <source>
        <dbReference type="SAM" id="Phobius"/>
    </source>
</evidence>
<feature type="region of interest" description="Disordered" evidence="7">
    <location>
        <begin position="1"/>
        <end position="37"/>
    </location>
</feature>
<gene>
    <name evidence="9" type="ORF">DMC30DRAFT_244632</name>
</gene>
<reference evidence="9 10" key="1">
    <citation type="submission" date="2019-03" db="EMBL/GenBank/DDBJ databases">
        <title>Rhodosporidium diobovatum UCD-FST 08-225 genome sequencing, assembly, and annotation.</title>
        <authorList>
            <person name="Fakankun I.U."/>
            <person name="Fristensky B."/>
            <person name="Levin D.B."/>
        </authorList>
    </citation>
    <scope>NUCLEOTIDE SEQUENCE [LARGE SCALE GENOMIC DNA]</scope>
    <source>
        <strain evidence="9 10">UCD-FST 08-225</strain>
    </source>
</reference>
<feature type="transmembrane region" description="Helical" evidence="8">
    <location>
        <begin position="352"/>
        <end position="369"/>
    </location>
</feature>
<feature type="transmembrane region" description="Helical" evidence="8">
    <location>
        <begin position="257"/>
        <end position="279"/>
    </location>
</feature>
<keyword evidence="2" id="KW-0813">Transport</keyword>
<evidence type="ECO:0000256" key="7">
    <source>
        <dbReference type="SAM" id="MobiDB-lite"/>
    </source>
</evidence>
<dbReference type="InterPro" id="IPR010573">
    <property type="entry name" value="MFS_Str1/Tri12-like"/>
</dbReference>
<feature type="compositionally biased region" description="Pro residues" evidence="7">
    <location>
        <begin position="1"/>
        <end position="10"/>
    </location>
</feature>
<dbReference type="PANTHER" id="PTHR23501">
    <property type="entry name" value="MAJOR FACILITATOR SUPERFAMILY"/>
    <property type="match status" value="1"/>
</dbReference>
<dbReference type="Proteomes" id="UP000311382">
    <property type="component" value="Unassembled WGS sequence"/>
</dbReference>